<name>A0A392VH59_9FABA</name>
<dbReference type="EMBL" id="LXQA011174162">
    <property type="protein sequence ID" value="MCI87736.1"/>
    <property type="molecule type" value="Genomic_DNA"/>
</dbReference>
<dbReference type="Proteomes" id="UP000265520">
    <property type="component" value="Unassembled WGS sequence"/>
</dbReference>
<sequence length="50" mass="5545">MGREWRRRVQVVRVGEGGVRGLGVSYEDSFMECEGAGRAGEEEGSQEIDQ</sequence>
<comment type="caution">
    <text evidence="1">The sequence shown here is derived from an EMBL/GenBank/DDBJ whole genome shotgun (WGS) entry which is preliminary data.</text>
</comment>
<organism evidence="1 2">
    <name type="scientific">Trifolium medium</name>
    <dbReference type="NCBI Taxonomy" id="97028"/>
    <lineage>
        <taxon>Eukaryota</taxon>
        <taxon>Viridiplantae</taxon>
        <taxon>Streptophyta</taxon>
        <taxon>Embryophyta</taxon>
        <taxon>Tracheophyta</taxon>
        <taxon>Spermatophyta</taxon>
        <taxon>Magnoliopsida</taxon>
        <taxon>eudicotyledons</taxon>
        <taxon>Gunneridae</taxon>
        <taxon>Pentapetalae</taxon>
        <taxon>rosids</taxon>
        <taxon>fabids</taxon>
        <taxon>Fabales</taxon>
        <taxon>Fabaceae</taxon>
        <taxon>Papilionoideae</taxon>
        <taxon>50 kb inversion clade</taxon>
        <taxon>NPAAA clade</taxon>
        <taxon>Hologalegina</taxon>
        <taxon>IRL clade</taxon>
        <taxon>Trifolieae</taxon>
        <taxon>Trifolium</taxon>
    </lineage>
</organism>
<keyword evidence="2" id="KW-1185">Reference proteome</keyword>
<proteinExistence type="predicted"/>
<reference evidence="1 2" key="1">
    <citation type="journal article" date="2018" name="Front. Plant Sci.">
        <title>Red Clover (Trifolium pratense) and Zigzag Clover (T. medium) - A Picture of Genomic Similarities and Differences.</title>
        <authorList>
            <person name="Dluhosova J."/>
            <person name="Istvanek J."/>
            <person name="Nedelnik J."/>
            <person name="Repkova J."/>
        </authorList>
    </citation>
    <scope>NUCLEOTIDE SEQUENCE [LARGE SCALE GENOMIC DNA]</scope>
    <source>
        <strain evidence="2">cv. 10/8</strain>
        <tissue evidence="1">Leaf</tissue>
    </source>
</reference>
<evidence type="ECO:0000313" key="1">
    <source>
        <dbReference type="EMBL" id="MCI87736.1"/>
    </source>
</evidence>
<accession>A0A392VH59</accession>
<evidence type="ECO:0000313" key="2">
    <source>
        <dbReference type="Proteomes" id="UP000265520"/>
    </source>
</evidence>
<protein>
    <submittedName>
        <fullName evidence="1">Uncharacterized protein</fullName>
    </submittedName>
</protein>
<dbReference type="AlphaFoldDB" id="A0A392VH59"/>